<feature type="binding site" description="axial binding residue" evidence="9">
    <location>
        <position position="266"/>
    </location>
    <ligand>
        <name>heme b</name>
        <dbReference type="ChEBI" id="CHEBI:60344"/>
    </ligand>
    <ligandPart>
        <name>Fe</name>
        <dbReference type="ChEBI" id="CHEBI:18248"/>
    </ligandPart>
</feature>
<feature type="binding site" evidence="9">
    <location>
        <position position="284"/>
    </location>
    <ligand>
        <name>Ca(2+)</name>
        <dbReference type="ChEBI" id="CHEBI:29108"/>
        <label>2</label>
    </ligand>
</feature>
<organism evidence="14 15">
    <name type="scientific">Elsinoe ampelina</name>
    <dbReference type="NCBI Taxonomy" id="302913"/>
    <lineage>
        <taxon>Eukaryota</taxon>
        <taxon>Fungi</taxon>
        <taxon>Dikarya</taxon>
        <taxon>Ascomycota</taxon>
        <taxon>Pezizomycotina</taxon>
        <taxon>Dothideomycetes</taxon>
        <taxon>Dothideomycetidae</taxon>
        <taxon>Myriangiales</taxon>
        <taxon>Elsinoaceae</taxon>
        <taxon>Elsinoe</taxon>
    </lineage>
</organism>
<dbReference type="InterPro" id="IPR044831">
    <property type="entry name" value="Ccp1-like"/>
</dbReference>
<reference evidence="15" key="1">
    <citation type="journal article" date="2020" name="Stud. Mycol.">
        <title>101 Dothideomycetes genomes: A test case for predicting lifestyles and emergence of pathogens.</title>
        <authorList>
            <person name="Haridas S."/>
            <person name="Albert R."/>
            <person name="Binder M."/>
            <person name="Bloem J."/>
            <person name="LaButti K."/>
            <person name="Salamov A."/>
            <person name="Andreopoulos B."/>
            <person name="Baker S."/>
            <person name="Barry K."/>
            <person name="Bills G."/>
            <person name="Bluhm B."/>
            <person name="Cannon C."/>
            <person name="Castanera R."/>
            <person name="Culley D."/>
            <person name="Daum C."/>
            <person name="Ezra D."/>
            <person name="Gonzalez J."/>
            <person name="Henrissat B."/>
            <person name="Kuo A."/>
            <person name="Liang C."/>
            <person name="Lipzen A."/>
            <person name="Lutzoni F."/>
            <person name="Magnuson J."/>
            <person name="Mondo S."/>
            <person name="Nolan M."/>
            <person name="Ohm R."/>
            <person name="Pangilinan J."/>
            <person name="Park H.-J."/>
            <person name="Ramirez L."/>
            <person name="Alfaro M."/>
            <person name="Sun H."/>
            <person name="Tritt A."/>
            <person name="Yoshinaga Y."/>
            <person name="Zwiers L.-H."/>
            <person name="Turgeon B."/>
            <person name="Goodwin S."/>
            <person name="Spatafora J."/>
            <person name="Crous P."/>
            <person name="Grigoriev I."/>
        </authorList>
    </citation>
    <scope>NUCLEOTIDE SEQUENCE [LARGE SCALE GENOMIC DNA]</scope>
    <source>
        <strain evidence="15">CECT 20119</strain>
    </source>
</reference>
<evidence type="ECO:0000256" key="11">
    <source>
        <dbReference type="PIRSR" id="PIRSR601621-4"/>
    </source>
</evidence>
<gene>
    <name evidence="14" type="ORF">BDZ85DRAFT_62324</name>
</gene>
<name>A0A6A6G031_9PEZI</name>
<keyword evidence="9 12" id="KW-0106">Calcium</keyword>
<proteinExistence type="inferred from homology"/>
<dbReference type="PRINTS" id="PR00458">
    <property type="entry name" value="PEROXIDASE"/>
</dbReference>
<dbReference type="Proteomes" id="UP000799538">
    <property type="component" value="Unassembled WGS sequence"/>
</dbReference>
<evidence type="ECO:0000256" key="12">
    <source>
        <dbReference type="RuleBase" id="RU363051"/>
    </source>
</evidence>
<dbReference type="GO" id="GO:0042744">
    <property type="term" value="P:hydrogen peroxide catabolic process"/>
    <property type="evidence" value="ECO:0007669"/>
    <property type="project" value="TreeGrafter"/>
</dbReference>
<dbReference type="InterPro" id="IPR010255">
    <property type="entry name" value="Haem_peroxidase_sf"/>
</dbReference>
<accession>A0A6A6G031</accession>
<keyword evidence="12" id="KW-0732">Signal</keyword>
<dbReference type="PANTHER" id="PTHR31356">
    <property type="entry name" value="THYLAKOID LUMENAL 29 KDA PROTEIN, CHLOROPLASTIC-RELATED"/>
    <property type="match status" value="1"/>
</dbReference>
<comment type="similarity">
    <text evidence="1 12">Belongs to the peroxidase family. Ligninase subfamily.</text>
</comment>
<evidence type="ECO:0000313" key="15">
    <source>
        <dbReference type="Proteomes" id="UP000799538"/>
    </source>
</evidence>
<dbReference type="InterPro" id="IPR002016">
    <property type="entry name" value="Haem_peroxidase"/>
</dbReference>
<protein>
    <recommendedName>
        <fullName evidence="12">Peroxidase</fullName>
        <ecNumber evidence="12">1.11.1.-</ecNumber>
    </recommendedName>
</protein>
<feature type="binding site" evidence="9">
    <location>
        <position position="162"/>
    </location>
    <ligand>
        <name>Ca(2+)</name>
        <dbReference type="ChEBI" id="CHEBI:29108"/>
        <label>1</label>
    </ligand>
</feature>
<comment type="cofactor">
    <cofactor evidence="9">
        <name>heme b</name>
        <dbReference type="ChEBI" id="CHEBI:60344"/>
    </cofactor>
    <text evidence="9">Binds 1 heme b (iron(II)-protoporphyrin IX) group per subunit.</text>
</comment>
<evidence type="ECO:0000256" key="4">
    <source>
        <dbReference type="ARBA" id="ARBA00022723"/>
    </source>
</evidence>
<feature type="disulfide bond" evidence="11">
    <location>
        <begin position="99"/>
        <end position="362"/>
    </location>
</feature>
<evidence type="ECO:0000256" key="6">
    <source>
        <dbReference type="ARBA" id="ARBA00023004"/>
    </source>
</evidence>
<evidence type="ECO:0000256" key="8">
    <source>
        <dbReference type="PIRSR" id="PIRSR601621-1"/>
    </source>
</evidence>
<feature type="binding site" evidence="9">
    <location>
        <position position="291"/>
    </location>
    <ligand>
        <name>Ca(2+)</name>
        <dbReference type="ChEBI" id="CHEBI:29108"/>
        <label>2</label>
    </ligand>
</feature>
<dbReference type="EC" id="1.11.1.-" evidence="12"/>
<feature type="active site" description="Proton acceptor" evidence="8">
    <location>
        <position position="140"/>
    </location>
</feature>
<keyword evidence="3 9" id="KW-0349">Heme</keyword>
<keyword evidence="15" id="KW-1185">Reference proteome</keyword>
<keyword evidence="11" id="KW-1015">Disulfide bond</keyword>
<keyword evidence="4 9" id="KW-0479">Metal-binding</keyword>
<dbReference type="OrthoDB" id="2113341at2759"/>
<comment type="cofactor">
    <cofactor evidence="9 12">
        <name>Ca(2+)</name>
        <dbReference type="ChEBI" id="CHEBI:29108"/>
    </cofactor>
    <text evidence="9 12">Binds 2 calcium ions per subunit.</text>
</comment>
<dbReference type="InterPro" id="IPR001621">
    <property type="entry name" value="Ligninase"/>
</dbReference>
<feature type="disulfide bond" evidence="11">
    <location>
        <begin position="127"/>
        <end position="211"/>
    </location>
</feature>
<dbReference type="GO" id="GO:0000302">
    <property type="term" value="P:response to reactive oxygen species"/>
    <property type="evidence" value="ECO:0007669"/>
    <property type="project" value="TreeGrafter"/>
</dbReference>
<evidence type="ECO:0000256" key="5">
    <source>
        <dbReference type="ARBA" id="ARBA00023002"/>
    </source>
</evidence>
<evidence type="ECO:0000256" key="1">
    <source>
        <dbReference type="ARBA" id="ARBA00006089"/>
    </source>
</evidence>
<feature type="chain" id="PRO_5025707273" description="Peroxidase" evidence="12">
    <location>
        <begin position="23"/>
        <end position="378"/>
    </location>
</feature>
<feature type="binding site" evidence="9">
    <location>
        <position position="160"/>
    </location>
    <ligand>
        <name>Ca(2+)</name>
        <dbReference type="ChEBI" id="CHEBI:29108"/>
        <label>1</label>
    </ligand>
</feature>
<evidence type="ECO:0000256" key="9">
    <source>
        <dbReference type="PIRSR" id="PIRSR601621-2"/>
    </source>
</evidence>
<feature type="binding site" evidence="9">
    <location>
        <position position="141"/>
    </location>
    <ligand>
        <name>Ca(2+)</name>
        <dbReference type="ChEBI" id="CHEBI:29108"/>
        <label>1</label>
    </ligand>
</feature>
<dbReference type="AlphaFoldDB" id="A0A6A6G031"/>
<feature type="domain" description="Plant heme peroxidase family profile" evidence="13">
    <location>
        <begin position="133"/>
        <end position="266"/>
    </location>
</feature>
<dbReference type="GO" id="GO:0020037">
    <property type="term" value="F:heme binding"/>
    <property type="evidence" value="ECO:0007669"/>
    <property type="project" value="UniProtKB-UniRule"/>
</dbReference>
<keyword evidence="5 12" id="KW-0560">Oxidoreductase</keyword>
<keyword evidence="2 12" id="KW-0575">Peroxidase</keyword>
<dbReference type="Pfam" id="PF00141">
    <property type="entry name" value="peroxidase"/>
    <property type="match status" value="1"/>
</dbReference>
<feature type="site" description="Transition state stabilizer" evidence="10">
    <location>
        <position position="136"/>
    </location>
</feature>
<evidence type="ECO:0000256" key="10">
    <source>
        <dbReference type="PIRSR" id="PIRSR601621-3"/>
    </source>
</evidence>
<evidence type="ECO:0000256" key="7">
    <source>
        <dbReference type="ARBA" id="ARBA00023180"/>
    </source>
</evidence>
<evidence type="ECO:0000256" key="2">
    <source>
        <dbReference type="ARBA" id="ARBA00022559"/>
    </source>
</evidence>
<dbReference type="GO" id="GO:0046872">
    <property type="term" value="F:metal ion binding"/>
    <property type="evidence" value="ECO:0007669"/>
    <property type="project" value="UniProtKB-UniRule"/>
</dbReference>
<dbReference type="InterPro" id="IPR019794">
    <property type="entry name" value="Peroxidases_AS"/>
</dbReference>
<keyword evidence="6 9" id="KW-0408">Iron</keyword>
<dbReference type="Gene3D" id="1.10.520.10">
    <property type="match status" value="1"/>
</dbReference>
<dbReference type="PROSITE" id="PS00436">
    <property type="entry name" value="PEROXIDASE_2"/>
    <property type="match status" value="1"/>
</dbReference>
<dbReference type="FunFam" id="1.10.520.10:FF:000021">
    <property type="entry name" value="Peroxidase"/>
    <property type="match status" value="1"/>
</dbReference>
<keyword evidence="7" id="KW-0325">Glycoprotein</keyword>
<dbReference type="EMBL" id="ML992523">
    <property type="protein sequence ID" value="KAF2218964.1"/>
    <property type="molecule type" value="Genomic_DNA"/>
</dbReference>
<sequence>MKLISASLLVATGTIWLPATSAWPHMKNQLNSLLERAPQATGEQINTRMPGDLKNGATTAVGQSIQNILLKKESGTSKATYVPNVLATPGSSLCKKDTCCIWYHISNAMTTYFTGLISVNGLPTMNCNDASRAAIRLAFHDAGTWSVRLAAQGQDFGGADGSIALAASEIGRTENNGLQSIAKQMIAWQKQYGVGMADLIQFGAAHAVVTCPLGPRMRVWVGRKDSTAAAPDGLLPDVRASPDSLIDLFEDKTISPHELVALLGAHGNSKQRFFDTTKAGAPQDSSPGTWDTLFYNQTLDGTGSNVVRFPSDVALAQHPKCSDEWTAFRKKDAQSHWNEDYAAANTRLSMLGVNNINQLTECSKVLPPAKPLGIAIIT</sequence>
<dbReference type="PROSITE" id="PS50873">
    <property type="entry name" value="PEROXIDASE_4"/>
    <property type="match status" value="1"/>
</dbReference>
<dbReference type="PRINTS" id="PR00462">
    <property type="entry name" value="LIGNINASE"/>
</dbReference>
<evidence type="ECO:0000313" key="14">
    <source>
        <dbReference type="EMBL" id="KAF2218964.1"/>
    </source>
</evidence>
<dbReference type="SUPFAM" id="SSF48113">
    <property type="entry name" value="Heme-dependent peroxidases"/>
    <property type="match status" value="1"/>
</dbReference>
<dbReference type="GO" id="GO:0034599">
    <property type="term" value="P:cellular response to oxidative stress"/>
    <property type="evidence" value="ECO:0007669"/>
    <property type="project" value="InterPro"/>
</dbReference>
<evidence type="ECO:0000256" key="3">
    <source>
        <dbReference type="ARBA" id="ARBA00022617"/>
    </source>
</evidence>
<feature type="signal peptide" evidence="12">
    <location>
        <begin position="1"/>
        <end position="22"/>
    </location>
</feature>
<dbReference type="PANTHER" id="PTHR31356:SF66">
    <property type="entry name" value="CATALASE-PEROXIDASE"/>
    <property type="match status" value="1"/>
</dbReference>
<dbReference type="Gene3D" id="1.10.420.10">
    <property type="entry name" value="Peroxidase, domain 2"/>
    <property type="match status" value="1"/>
</dbReference>
<evidence type="ECO:0000259" key="13">
    <source>
        <dbReference type="PROSITE" id="PS50873"/>
    </source>
</evidence>
<dbReference type="GO" id="GO:0004601">
    <property type="term" value="F:peroxidase activity"/>
    <property type="evidence" value="ECO:0007669"/>
    <property type="project" value="UniProtKB-KW"/>
</dbReference>